<keyword evidence="5" id="KW-0808">Transferase</keyword>
<dbReference type="Pfam" id="PF03610">
    <property type="entry name" value="EIIA-man"/>
    <property type="match status" value="1"/>
</dbReference>
<dbReference type="GO" id="GO:0019563">
    <property type="term" value="P:glycerol catabolic process"/>
    <property type="evidence" value="ECO:0007669"/>
    <property type="project" value="InterPro"/>
</dbReference>
<dbReference type="InterPro" id="IPR036618">
    <property type="entry name" value="PtsI_HPr-bd_sf"/>
</dbReference>
<dbReference type="InterPro" id="IPR036662">
    <property type="entry name" value="PTS_EIIA_man-typ_sf"/>
</dbReference>
<organism evidence="9">
    <name type="scientific">Klebsiella pneumoniae subsp. pneumoniae</name>
    <dbReference type="NCBI Taxonomy" id="72407"/>
    <lineage>
        <taxon>Bacteria</taxon>
        <taxon>Pseudomonadati</taxon>
        <taxon>Pseudomonadota</taxon>
        <taxon>Gammaproteobacteria</taxon>
        <taxon>Enterobacterales</taxon>
        <taxon>Enterobacteriaceae</taxon>
        <taxon>Klebsiella/Raoultella group</taxon>
        <taxon>Klebsiella</taxon>
        <taxon>Klebsiella pneumoniae complex</taxon>
    </lineage>
</organism>
<protein>
    <recommendedName>
        <fullName evidence="4">phosphoenolpyruvate--glycerone phosphotransferase</fullName>
        <ecNumber evidence="4">2.7.1.121</ecNumber>
    </recommendedName>
</protein>
<evidence type="ECO:0000256" key="5">
    <source>
        <dbReference type="ARBA" id="ARBA00022679"/>
    </source>
</evidence>
<dbReference type="PROSITE" id="PS51350">
    <property type="entry name" value="PTS_HPR_DOM"/>
    <property type="match status" value="1"/>
</dbReference>
<dbReference type="InterPro" id="IPR001020">
    <property type="entry name" value="PTS_HPr_His_P_site"/>
</dbReference>
<dbReference type="InterPro" id="IPR000032">
    <property type="entry name" value="HPr-like"/>
</dbReference>
<evidence type="ECO:0000259" key="8">
    <source>
        <dbReference type="PROSITE" id="PS51350"/>
    </source>
</evidence>
<dbReference type="Gene3D" id="3.50.30.10">
    <property type="entry name" value="Phosphohistidine domain"/>
    <property type="match status" value="1"/>
</dbReference>
<dbReference type="Pfam" id="PF00391">
    <property type="entry name" value="PEP-utilizers"/>
    <property type="match status" value="1"/>
</dbReference>
<dbReference type="InterPro" id="IPR004701">
    <property type="entry name" value="PTS_EIIA_man-typ"/>
</dbReference>
<dbReference type="Pfam" id="PF00381">
    <property type="entry name" value="PTS-HPr"/>
    <property type="match status" value="1"/>
</dbReference>
<dbReference type="InterPro" id="IPR008731">
    <property type="entry name" value="PTS_EIN"/>
</dbReference>
<dbReference type="InterPro" id="IPR039643">
    <property type="entry name" value="DhaM"/>
</dbReference>
<keyword evidence="9" id="KW-0418">Kinase</keyword>
<evidence type="ECO:0000256" key="4">
    <source>
        <dbReference type="ARBA" id="ARBA00012095"/>
    </source>
</evidence>
<dbReference type="PROSITE" id="PS00369">
    <property type="entry name" value="PTS_HPR_HIS"/>
    <property type="match status" value="1"/>
</dbReference>
<name>A0A023T6M7_KLEPN</name>
<dbReference type="AlphaFoldDB" id="A0A023T6M7"/>
<comment type="subunit">
    <text evidence="6">Homodimer. The dihydroxyacetone kinase complex is composed of a homodimer of DhaM, a homodimer of DhaK and the subunit DhaL.</text>
</comment>
<accession>A0A023T6M7</accession>
<dbReference type="GO" id="GO:0009401">
    <property type="term" value="P:phosphoenolpyruvate-dependent sugar phosphotransferase system"/>
    <property type="evidence" value="ECO:0007669"/>
    <property type="project" value="InterPro"/>
</dbReference>
<sequence>MVNLVIVSHSARLGEGVGELARQMLINDGCKLAIAAGIDDPDSPIGTDPIKVMEAIESVADTDHVLVMMDIGSALLSAETALDLLDPAIAAKVRLCAAPLVEGTLAATVSAASGAGIDKVIADAMNALEAKRIQLGLPSPTPDAAPAPTLADDGDSKSLAVVIQNHNGLHVRPASKLVAALAGFNADLLLEKNGKCVKPDSLNQIALLQVRRNDKLRLLARGPEADAALAAFQALAADNFGESPAAQPAAAPAAPERVEGIALRYPLALIQPVRPAAADVAREQQRLRRAIDQTLADLTALTELAENKFNADIAAIFAGHHTLLDDEDLFDAANDRLLTEPCSVEWAWHQVLMELSQQYRQLDDPYLQARYIDIEDILQRTLRHLQDVQETLPTPGEPTIIIADNMFPSAVLQLDASRVKGLCLRDGSEQAHGAIIARAAGIAWLCQQGEALNSVQPGEPIALDMRRQRLIRH</sequence>
<evidence type="ECO:0000256" key="3">
    <source>
        <dbReference type="ARBA" id="ARBA00007837"/>
    </source>
</evidence>
<reference evidence="9" key="1">
    <citation type="submission" date="2014-01" db="EMBL/GenBank/DDBJ databases">
        <title>Role of dihydroxyacetone kinases I and II in the dha regulon of Klebsiella pneumoniae.</title>
        <authorList>
            <person name="Wei D."/>
            <person name="Wang M."/>
            <person name="Shi J."/>
            <person name="Jiang B."/>
            <person name="Hao J."/>
        </authorList>
    </citation>
    <scope>NUCLEOTIDE SEQUENCE</scope>
    <source>
        <strain evidence="9">CGMCC 1.6366</strain>
    </source>
</reference>
<evidence type="ECO:0000259" key="7">
    <source>
        <dbReference type="PROSITE" id="PS51096"/>
    </source>
</evidence>
<dbReference type="PANTHER" id="PTHR38594">
    <property type="entry name" value="PEP-DEPENDENT DIHYDROXYACETONE KINASE, PHOSPHORYL DONOR SUBUNIT DHAM"/>
    <property type="match status" value="1"/>
</dbReference>
<dbReference type="PANTHER" id="PTHR38594:SF1">
    <property type="entry name" value="PEP-DEPENDENT DIHYDROXYACETONE KINASE, PHOSPHORYL DONOR SUBUNIT DHAM"/>
    <property type="match status" value="1"/>
</dbReference>
<dbReference type="SUPFAM" id="SSF52009">
    <property type="entry name" value="Phosphohistidine domain"/>
    <property type="match status" value="1"/>
</dbReference>
<dbReference type="SUPFAM" id="SSF55594">
    <property type="entry name" value="HPr-like"/>
    <property type="match status" value="1"/>
</dbReference>
<dbReference type="EC" id="2.7.1.121" evidence="4"/>
<gene>
    <name evidence="9" type="primary">dhaK3</name>
</gene>
<comment type="similarity">
    <text evidence="3">Belongs to the PEP-utilizing enzyme family.</text>
</comment>
<dbReference type="CDD" id="cd00367">
    <property type="entry name" value="PTS-HPr_like"/>
    <property type="match status" value="1"/>
</dbReference>
<dbReference type="NCBIfam" id="NF008478">
    <property type="entry name" value="PRK11377.1"/>
    <property type="match status" value="1"/>
</dbReference>
<dbReference type="InterPro" id="IPR035895">
    <property type="entry name" value="HPr-like_sf"/>
</dbReference>
<feature type="domain" description="HPr" evidence="8">
    <location>
        <begin position="156"/>
        <end position="243"/>
    </location>
</feature>
<comment type="catalytic activity">
    <reaction evidence="1">
        <text>dihydroxyacetone + phosphoenolpyruvate = dihydroxyacetone phosphate + pyruvate</text>
        <dbReference type="Rhea" id="RHEA:18381"/>
        <dbReference type="ChEBI" id="CHEBI:15361"/>
        <dbReference type="ChEBI" id="CHEBI:16016"/>
        <dbReference type="ChEBI" id="CHEBI:57642"/>
        <dbReference type="ChEBI" id="CHEBI:58702"/>
        <dbReference type="EC" id="2.7.1.121"/>
    </reaction>
</comment>
<dbReference type="PRINTS" id="PR00107">
    <property type="entry name" value="PHOSPHOCPHPR"/>
</dbReference>
<dbReference type="InterPro" id="IPR036637">
    <property type="entry name" value="Phosphohistidine_dom_sf"/>
</dbReference>
<dbReference type="PROSITE" id="PS51096">
    <property type="entry name" value="PTS_EIIA_TYPE_4"/>
    <property type="match status" value="1"/>
</dbReference>
<feature type="domain" description="PTS EIIA type-4" evidence="7">
    <location>
        <begin position="1"/>
        <end position="135"/>
    </location>
</feature>
<dbReference type="Pfam" id="PF05524">
    <property type="entry name" value="PEP-utilisers_N"/>
    <property type="match status" value="1"/>
</dbReference>
<evidence type="ECO:0000256" key="6">
    <source>
        <dbReference type="ARBA" id="ARBA00046577"/>
    </source>
</evidence>
<dbReference type="Gene3D" id="3.40.50.510">
    <property type="entry name" value="Phosphotransferase system, mannose-type IIA component"/>
    <property type="match status" value="1"/>
</dbReference>
<dbReference type="SUPFAM" id="SSF53062">
    <property type="entry name" value="PTS system fructose IIA component-like"/>
    <property type="match status" value="1"/>
</dbReference>
<evidence type="ECO:0000256" key="2">
    <source>
        <dbReference type="ARBA" id="ARBA00002788"/>
    </source>
</evidence>
<evidence type="ECO:0000256" key="1">
    <source>
        <dbReference type="ARBA" id="ARBA00001113"/>
    </source>
</evidence>
<dbReference type="GO" id="GO:0047324">
    <property type="term" value="F:phosphoenolpyruvate-glycerone phosphotransferase activity"/>
    <property type="evidence" value="ECO:0007669"/>
    <property type="project" value="UniProtKB-EC"/>
</dbReference>
<dbReference type="SUPFAM" id="SSF47831">
    <property type="entry name" value="Enzyme I of the PEP:sugar phosphotransferase system HPr-binding (sub)domain"/>
    <property type="match status" value="1"/>
</dbReference>
<dbReference type="GO" id="GO:0016020">
    <property type="term" value="C:membrane"/>
    <property type="evidence" value="ECO:0007669"/>
    <property type="project" value="InterPro"/>
</dbReference>
<evidence type="ECO:0000313" key="9">
    <source>
        <dbReference type="EMBL" id="AHX83551.1"/>
    </source>
</evidence>
<dbReference type="InterPro" id="IPR008279">
    <property type="entry name" value="PEP-util_enz_mobile_dom"/>
</dbReference>
<comment type="function">
    <text evidence="2">Component of the dihydroxyacetone kinase complex, which is responsible for the phosphoenolpyruvate (PEP)-dependent phosphorylation of dihydroxyacetone. DhaM serves as the phosphoryl donor. Is phosphorylated by phosphoenolpyruvate in an EI- and HPr-dependent reaction, and a phosphorelay system on histidine residues finally leads to phosphoryl transfer to DhaL and dihydroxyacetone.</text>
</comment>
<dbReference type="Gene3D" id="1.10.274.10">
    <property type="entry name" value="PtsI, HPr-binding domain"/>
    <property type="match status" value="1"/>
</dbReference>
<dbReference type="NCBIfam" id="TIGR02364">
    <property type="entry name" value="dha_pts"/>
    <property type="match status" value="1"/>
</dbReference>
<dbReference type="EMBL" id="KJ206474">
    <property type="protein sequence ID" value="AHX83551.1"/>
    <property type="molecule type" value="Genomic_DNA"/>
</dbReference>
<dbReference type="NCBIfam" id="TIGR01003">
    <property type="entry name" value="PTS_HPr_family"/>
    <property type="match status" value="1"/>
</dbReference>
<dbReference type="InterPro" id="IPR012844">
    <property type="entry name" value="DhaM_N"/>
</dbReference>
<proteinExistence type="inferred from homology"/>
<dbReference type="Gene3D" id="3.30.1340.10">
    <property type="entry name" value="HPr-like"/>
    <property type="match status" value="1"/>
</dbReference>